<reference evidence="1 2" key="1">
    <citation type="submission" date="2019-02" db="EMBL/GenBank/DDBJ databases">
        <title>Deep-cultivation of Planctomycetes and their phenomic and genomic characterization uncovers novel biology.</title>
        <authorList>
            <person name="Wiegand S."/>
            <person name="Jogler M."/>
            <person name="Boedeker C."/>
            <person name="Pinto D."/>
            <person name="Vollmers J."/>
            <person name="Rivas-Marin E."/>
            <person name="Kohn T."/>
            <person name="Peeters S.H."/>
            <person name="Heuer A."/>
            <person name="Rast P."/>
            <person name="Oberbeckmann S."/>
            <person name="Bunk B."/>
            <person name="Jeske O."/>
            <person name="Meyerdierks A."/>
            <person name="Storesund J.E."/>
            <person name="Kallscheuer N."/>
            <person name="Luecker S."/>
            <person name="Lage O.M."/>
            <person name="Pohl T."/>
            <person name="Merkel B.J."/>
            <person name="Hornburger P."/>
            <person name="Mueller R.-W."/>
            <person name="Bruemmer F."/>
            <person name="Labrenz M."/>
            <person name="Spormann A.M."/>
            <person name="Op den Camp H."/>
            <person name="Overmann J."/>
            <person name="Amann R."/>
            <person name="Jetten M.S.M."/>
            <person name="Mascher T."/>
            <person name="Medema M.H."/>
            <person name="Devos D.P."/>
            <person name="Kaster A.-K."/>
            <person name="Ovreas L."/>
            <person name="Rohde M."/>
            <person name="Galperin M.Y."/>
            <person name="Jogler C."/>
        </authorList>
    </citation>
    <scope>NUCLEOTIDE SEQUENCE [LARGE SCALE GENOMIC DNA]</scope>
    <source>
        <strain evidence="1 2">HG66A1</strain>
    </source>
</reference>
<sequence length="245" mass="28189">MVDLFSFGENRLAASVTREPNAVEQHRMVEVESLNVTPESAGMRFKAPLRLPKLRQLVLRNCQQSLLEMLTIDSLKQLDYLILYHSPDNLVDVVRIQDFPELKKLTVRQQFLDAVSKEWICRHQNLTHLALPETNACDATIQNLNCKQTLQRLDLFRSEVVFEDQQRRQSVFPELSSLDVSETRVSGASIEIIHLLFPRLGRLLAEQTSLTGVDVRQISLWKGLKILSTGYPAVDFDHHQQTFWP</sequence>
<dbReference type="InterPro" id="IPR032675">
    <property type="entry name" value="LRR_dom_sf"/>
</dbReference>
<dbReference type="EMBL" id="CP036266">
    <property type="protein sequence ID" value="QDT22532.1"/>
    <property type="molecule type" value="Genomic_DNA"/>
</dbReference>
<dbReference type="Gene3D" id="3.80.10.10">
    <property type="entry name" value="Ribonuclease Inhibitor"/>
    <property type="match status" value="1"/>
</dbReference>
<dbReference type="Proteomes" id="UP000320421">
    <property type="component" value="Chromosome"/>
</dbReference>
<name>A0A517PT32_9PLAN</name>
<dbReference type="RefSeq" id="WP_145188538.1">
    <property type="nucleotide sequence ID" value="NZ_CP036266.1"/>
</dbReference>
<keyword evidence="2" id="KW-1185">Reference proteome</keyword>
<dbReference type="SUPFAM" id="SSF52058">
    <property type="entry name" value="L domain-like"/>
    <property type="match status" value="1"/>
</dbReference>
<gene>
    <name evidence="1" type="ORF">HG66A1_43400</name>
</gene>
<evidence type="ECO:0000313" key="1">
    <source>
        <dbReference type="EMBL" id="QDT22532.1"/>
    </source>
</evidence>
<evidence type="ECO:0000313" key="2">
    <source>
        <dbReference type="Proteomes" id="UP000320421"/>
    </source>
</evidence>
<proteinExistence type="predicted"/>
<organism evidence="1 2">
    <name type="scientific">Gimesia chilikensis</name>
    <dbReference type="NCBI Taxonomy" id="2605989"/>
    <lineage>
        <taxon>Bacteria</taxon>
        <taxon>Pseudomonadati</taxon>
        <taxon>Planctomycetota</taxon>
        <taxon>Planctomycetia</taxon>
        <taxon>Planctomycetales</taxon>
        <taxon>Planctomycetaceae</taxon>
        <taxon>Gimesia</taxon>
    </lineage>
</organism>
<evidence type="ECO:0008006" key="3">
    <source>
        <dbReference type="Google" id="ProtNLM"/>
    </source>
</evidence>
<accession>A0A517PT32</accession>
<dbReference type="AlphaFoldDB" id="A0A517PT32"/>
<protein>
    <recommendedName>
        <fullName evidence="3">Leucine Rich repeats (2 copies)</fullName>
    </recommendedName>
</protein>